<evidence type="ECO:0000256" key="2">
    <source>
        <dbReference type="ARBA" id="ARBA00022723"/>
    </source>
</evidence>
<keyword evidence="2 8" id="KW-0479">Metal-binding</keyword>
<dbReference type="AlphaFoldDB" id="A0A3S8ZQS8"/>
<feature type="binding site" evidence="7">
    <location>
        <position position="227"/>
    </location>
    <ligand>
        <name>substrate</name>
    </ligand>
</feature>
<evidence type="ECO:0000256" key="7">
    <source>
        <dbReference type="PIRSR" id="PIRSR038994-2"/>
    </source>
</evidence>
<feature type="binding site" evidence="8">
    <location>
        <position position="129"/>
    </location>
    <ligand>
        <name>Zn(2+)</name>
        <dbReference type="ChEBI" id="CHEBI:29105"/>
    </ligand>
</feature>
<dbReference type="PANTHER" id="PTHR11113:SF14">
    <property type="entry name" value="N-ACETYLGLUCOSAMINE-6-PHOSPHATE DEACETYLASE"/>
    <property type="match status" value="1"/>
</dbReference>
<dbReference type="SUPFAM" id="SSF51338">
    <property type="entry name" value="Composite domain of metallo-dependent hydrolases"/>
    <property type="match status" value="1"/>
</dbReference>
<dbReference type="PIRSF" id="PIRSF038994">
    <property type="entry name" value="NagA"/>
    <property type="match status" value="1"/>
</dbReference>
<evidence type="ECO:0000259" key="9">
    <source>
        <dbReference type="Pfam" id="PF01979"/>
    </source>
</evidence>
<dbReference type="Proteomes" id="UP000282438">
    <property type="component" value="Chromosome"/>
</dbReference>
<dbReference type="FunFam" id="3.20.20.140:FF:000004">
    <property type="entry name" value="N-acetylglucosamine-6-phosphate deacetylase"/>
    <property type="match status" value="1"/>
</dbReference>
<evidence type="ECO:0000256" key="4">
    <source>
        <dbReference type="ARBA" id="ARBA00023277"/>
    </source>
</evidence>
<name>A0A3S8ZQS8_9NEIS</name>
<proteinExistence type="inferred from homology"/>
<feature type="binding site" evidence="7">
    <location>
        <position position="140"/>
    </location>
    <ligand>
        <name>substrate</name>
    </ligand>
</feature>
<feature type="binding site" evidence="8">
    <location>
        <position position="195"/>
    </location>
    <ligand>
        <name>Zn(2+)</name>
        <dbReference type="ChEBI" id="CHEBI:29105"/>
    </ligand>
</feature>
<organism evidence="10 11">
    <name type="scientific">Iodobacter ciconiae</name>
    <dbReference type="NCBI Taxonomy" id="2496266"/>
    <lineage>
        <taxon>Bacteria</taxon>
        <taxon>Pseudomonadati</taxon>
        <taxon>Pseudomonadota</taxon>
        <taxon>Betaproteobacteria</taxon>
        <taxon>Neisseriales</taxon>
        <taxon>Chitinibacteraceae</taxon>
        <taxon>Iodobacter</taxon>
    </lineage>
</organism>
<dbReference type="Gene3D" id="2.30.40.10">
    <property type="entry name" value="Urease, subunit C, domain 1"/>
    <property type="match status" value="1"/>
</dbReference>
<dbReference type="GO" id="GO:0006046">
    <property type="term" value="P:N-acetylglucosamine catabolic process"/>
    <property type="evidence" value="ECO:0007669"/>
    <property type="project" value="TreeGrafter"/>
</dbReference>
<dbReference type="EMBL" id="CP034433">
    <property type="protein sequence ID" value="AZN35833.1"/>
    <property type="molecule type" value="Genomic_DNA"/>
</dbReference>
<dbReference type="RefSeq" id="WP_125971932.1">
    <property type="nucleotide sequence ID" value="NZ_CP034433.1"/>
</dbReference>
<dbReference type="InterPro" id="IPR011059">
    <property type="entry name" value="Metal-dep_hydrolase_composite"/>
</dbReference>
<dbReference type="OrthoDB" id="9776488at2"/>
<comment type="cofactor">
    <cofactor evidence="8">
        <name>a divalent metal cation</name>
        <dbReference type="ChEBI" id="CHEBI:60240"/>
    </cofactor>
    <text evidence="8">Binds 1 divalent metal cation per subunit.</text>
</comment>
<dbReference type="Gene3D" id="3.20.20.140">
    <property type="entry name" value="Metal-dependent hydrolases"/>
    <property type="match status" value="1"/>
</dbReference>
<sequence length="383" mass="40797">MPCKPLRLRAARVLAGQGWLEHTVVEIDAEGLIAAIVPQGEFDLDLGPVWLMPALIDSHVHGAAGFDTMDASGEALDQISMHFARFGVGAFLATTVTAPLPAIEAALREVKASRERGLPGAELIGSYLEGPYFTAKCCGAHPVRWMRPLDIAELQHWLDIAGDSLHTLALAPELAGSDEAIAWLRRKGVRVLIGHSDASYDQTRQALHAGAQGIVHCYNGMRGLHHRDPGVVGAGLTFPCDIEMIADGHHVHPAAVQIALSCCGEERLVLITDAMRATGMADGSYQLGETPVTMQNGVVRTEAGGLAGSTLHLIDAVRHAKDWLGLPLERAWALASRNPARSLGLSDLGSIATGKKASFTVITPKLDVVETWVKGVRIACQGQ</sequence>
<comment type="similarity">
    <text evidence="1 5">Belongs to the metallo-dependent hydrolases superfamily. NagA family.</text>
</comment>
<evidence type="ECO:0000256" key="1">
    <source>
        <dbReference type="ARBA" id="ARBA00010716"/>
    </source>
</evidence>
<dbReference type="SUPFAM" id="SSF51556">
    <property type="entry name" value="Metallo-dependent hydrolases"/>
    <property type="match status" value="1"/>
</dbReference>
<dbReference type="InterPro" id="IPR032466">
    <property type="entry name" value="Metal_Hydrolase"/>
</dbReference>
<dbReference type="GO" id="GO:0046872">
    <property type="term" value="F:metal ion binding"/>
    <property type="evidence" value="ECO:0007669"/>
    <property type="project" value="UniProtKB-KW"/>
</dbReference>
<feature type="active site" description="Proton donor/acceptor" evidence="6">
    <location>
        <position position="273"/>
    </location>
</feature>
<feature type="binding site" evidence="7">
    <location>
        <position position="250"/>
    </location>
    <ligand>
        <name>substrate</name>
    </ligand>
</feature>
<evidence type="ECO:0000256" key="8">
    <source>
        <dbReference type="PIRSR" id="PIRSR038994-3"/>
    </source>
</evidence>
<evidence type="ECO:0000313" key="11">
    <source>
        <dbReference type="Proteomes" id="UP000282438"/>
    </source>
</evidence>
<evidence type="ECO:0000313" key="10">
    <source>
        <dbReference type="EMBL" id="AZN35833.1"/>
    </source>
</evidence>
<keyword evidence="4 5" id="KW-0119">Carbohydrate metabolism</keyword>
<dbReference type="KEGG" id="iod:EJO50_04655"/>
<accession>A0A3S8ZQS8</accession>
<evidence type="ECO:0000256" key="6">
    <source>
        <dbReference type="PIRSR" id="PIRSR038994-1"/>
    </source>
</evidence>
<dbReference type="InterPro" id="IPR003764">
    <property type="entry name" value="GlcNAc_6-P_deAcase"/>
</dbReference>
<dbReference type="CDD" id="cd00854">
    <property type="entry name" value="NagA"/>
    <property type="match status" value="1"/>
</dbReference>
<dbReference type="EC" id="3.5.1.25" evidence="10"/>
<gene>
    <name evidence="10" type="primary">nagA</name>
    <name evidence="10" type="ORF">EJO50_04655</name>
</gene>
<evidence type="ECO:0000256" key="5">
    <source>
        <dbReference type="PIRNR" id="PIRNR038994"/>
    </source>
</evidence>
<feature type="domain" description="Amidohydrolase-related" evidence="9">
    <location>
        <begin position="51"/>
        <end position="376"/>
    </location>
</feature>
<feature type="binding site" evidence="8">
    <location>
        <position position="216"/>
    </location>
    <ligand>
        <name>Zn(2+)</name>
        <dbReference type="ChEBI" id="CHEBI:29105"/>
    </ligand>
</feature>
<protein>
    <submittedName>
        <fullName evidence="10">N-acetylglucosamine-6-phosphate deacetylase</fullName>
        <ecNumber evidence="10">3.5.1.25</ecNumber>
    </submittedName>
</protein>
<feature type="binding site" evidence="7">
    <location>
        <begin position="219"/>
        <end position="220"/>
    </location>
    <ligand>
        <name>substrate</name>
    </ligand>
</feature>
<dbReference type="Pfam" id="PF01979">
    <property type="entry name" value="Amidohydro_1"/>
    <property type="match status" value="1"/>
</dbReference>
<feature type="binding site" evidence="7">
    <location>
        <begin position="306"/>
        <end position="308"/>
    </location>
    <ligand>
        <name>substrate</name>
    </ligand>
</feature>
<evidence type="ECO:0000256" key="3">
    <source>
        <dbReference type="ARBA" id="ARBA00022801"/>
    </source>
</evidence>
<dbReference type="GO" id="GO:0008448">
    <property type="term" value="F:N-acetylglucosamine-6-phosphate deacetylase activity"/>
    <property type="evidence" value="ECO:0007669"/>
    <property type="project" value="UniProtKB-EC"/>
</dbReference>
<dbReference type="PANTHER" id="PTHR11113">
    <property type="entry name" value="N-ACETYLGLUCOSAMINE-6-PHOSPHATE DEACETYLASE"/>
    <property type="match status" value="1"/>
</dbReference>
<dbReference type="NCBIfam" id="TIGR00221">
    <property type="entry name" value="nagA"/>
    <property type="match status" value="1"/>
</dbReference>
<dbReference type="InterPro" id="IPR006680">
    <property type="entry name" value="Amidohydro-rel"/>
</dbReference>
<keyword evidence="3 5" id="KW-0378">Hydrolase</keyword>
<keyword evidence="11" id="KW-1185">Reference proteome</keyword>
<reference evidence="10 11" key="1">
    <citation type="submission" date="2018-12" db="EMBL/GenBank/DDBJ databases">
        <title>Complete genome sequence of Iodobacter sp. H11R3.</title>
        <authorList>
            <person name="Bae J.-W."/>
        </authorList>
    </citation>
    <scope>NUCLEOTIDE SEQUENCE [LARGE SCALE GENOMIC DNA]</scope>
    <source>
        <strain evidence="10 11">H11R3</strain>
    </source>
</reference>